<evidence type="ECO:0000313" key="3">
    <source>
        <dbReference type="Proteomes" id="UP000278962"/>
    </source>
</evidence>
<dbReference type="EMBL" id="RBIL01000001">
    <property type="protein sequence ID" value="RKQ90250.1"/>
    <property type="molecule type" value="Genomic_DNA"/>
</dbReference>
<feature type="region of interest" description="Disordered" evidence="1">
    <location>
        <begin position="1"/>
        <end position="56"/>
    </location>
</feature>
<protein>
    <submittedName>
        <fullName evidence="2">Uncharacterized protein</fullName>
    </submittedName>
</protein>
<evidence type="ECO:0000256" key="1">
    <source>
        <dbReference type="SAM" id="MobiDB-lite"/>
    </source>
</evidence>
<accession>A0A660L8I2</accession>
<comment type="caution">
    <text evidence="2">The sequence shown here is derived from an EMBL/GenBank/DDBJ whole genome shotgun (WGS) entry which is preliminary data.</text>
</comment>
<feature type="compositionally biased region" description="Basic and acidic residues" evidence="1">
    <location>
        <begin position="1"/>
        <end position="28"/>
    </location>
</feature>
<proteinExistence type="predicted"/>
<organism evidence="2 3">
    <name type="scientific">Solirubrobacter pauli</name>
    <dbReference type="NCBI Taxonomy" id="166793"/>
    <lineage>
        <taxon>Bacteria</taxon>
        <taxon>Bacillati</taxon>
        <taxon>Actinomycetota</taxon>
        <taxon>Thermoleophilia</taxon>
        <taxon>Solirubrobacterales</taxon>
        <taxon>Solirubrobacteraceae</taxon>
        <taxon>Solirubrobacter</taxon>
    </lineage>
</organism>
<dbReference type="AlphaFoldDB" id="A0A660L8I2"/>
<evidence type="ECO:0000313" key="2">
    <source>
        <dbReference type="EMBL" id="RKQ90250.1"/>
    </source>
</evidence>
<keyword evidence="3" id="KW-1185">Reference proteome</keyword>
<sequence>MRPMVDESKPVPEPGEAQRDDDAVHYYEVDETNVGGTETSDSEPDDREQPGAAAAE</sequence>
<dbReference type="Proteomes" id="UP000278962">
    <property type="component" value="Unassembled WGS sequence"/>
</dbReference>
<reference evidence="2 3" key="1">
    <citation type="submission" date="2018-10" db="EMBL/GenBank/DDBJ databases">
        <title>Genomic Encyclopedia of Archaeal and Bacterial Type Strains, Phase II (KMG-II): from individual species to whole genera.</title>
        <authorList>
            <person name="Goeker M."/>
        </authorList>
    </citation>
    <scope>NUCLEOTIDE SEQUENCE [LARGE SCALE GENOMIC DNA]</scope>
    <source>
        <strain evidence="2 3">DSM 14954</strain>
    </source>
</reference>
<name>A0A660L8I2_9ACTN</name>
<gene>
    <name evidence="2" type="ORF">C8N24_0049</name>
</gene>